<dbReference type="EMBL" id="PXYT01000005">
    <property type="protein sequence ID" value="PSR30967.1"/>
    <property type="molecule type" value="Genomic_DNA"/>
</dbReference>
<comment type="caution">
    <text evidence="2">The sequence shown here is derived from an EMBL/GenBank/DDBJ whole genome shotgun (WGS) entry which is preliminary data.</text>
</comment>
<dbReference type="PRINTS" id="PR00111">
    <property type="entry name" value="ABHYDROLASE"/>
</dbReference>
<gene>
    <name evidence="2" type="ORF">C7B43_03695</name>
</gene>
<feature type="domain" description="AB hydrolase-1" evidence="1">
    <location>
        <begin position="23"/>
        <end position="251"/>
    </location>
</feature>
<dbReference type="InterPro" id="IPR029058">
    <property type="entry name" value="AB_hydrolase_fold"/>
</dbReference>
<proteinExistence type="predicted"/>
<dbReference type="InterPro" id="IPR000073">
    <property type="entry name" value="AB_hydrolase_1"/>
</dbReference>
<evidence type="ECO:0000259" key="1">
    <source>
        <dbReference type="Pfam" id="PF00561"/>
    </source>
</evidence>
<dbReference type="PANTHER" id="PTHR43433:SF5">
    <property type="entry name" value="AB HYDROLASE-1 DOMAIN-CONTAINING PROTEIN"/>
    <property type="match status" value="1"/>
</dbReference>
<name>A0A2T2X935_9FIRM</name>
<dbReference type="AlphaFoldDB" id="A0A2T2X935"/>
<accession>A0A2T2X935</accession>
<dbReference type="Pfam" id="PF00561">
    <property type="entry name" value="Abhydrolase_1"/>
    <property type="match status" value="1"/>
</dbReference>
<dbReference type="PANTHER" id="PTHR43433">
    <property type="entry name" value="HYDROLASE, ALPHA/BETA FOLD FAMILY PROTEIN"/>
    <property type="match status" value="1"/>
</dbReference>
<sequence length="265" mass="29694">MENGWISVEGGELYFEEQGQGRPVVLLHAGVADRRQWDPQFDWLARSFRVIRYDVRGYGNSQPSKHPFDLTQDLFQVMDHRDIETAILVGSSMGGSTAIHAAVTAPERIQRLVLAGSGLFGFQPSRELPEPPQYRAMEAAMATRNIDRIVALTDAIWLSGLTKGADDIPEGVRALFRTMNRTHWLKTDPAISYLEPNDVPHLDQIMQPVLLFTGTCDTPYTLMVAEVLASRLPRVSRVDVPGAVHLPNVTHPDLFRQRLGKWISV</sequence>
<protein>
    <recommendedName>
        <fullName evidence="1">AB hydrolase-1 domain-containing protein</fullName>
    </recommendedName>
</protein>
<evidence type="ECO:0000313" key="3">
    <source>
        <dbReference type="Proteomes" id="UP000242699"/>
    </source>
</evidence>
<dbReference type="SUPFAM" id="SSF53474">
    <property type="entry name" value="alpha/beta-Hydrolases"/>
    <property type="match status" value="1"/>
</dbReference>
<organism evidence="2 3">
    <name type="scientific">Sulfobacillus benefaciens</name>
    <dbReference type="NCBI Taxonomy" id="453960"/>
    <lineage>
        <taxon>Bacteria</taxon>
        <taxon>Bacillati</taxon>
        <taxon>Bacillota</taxon>
        <taxon>Clostridia</taxon>
        <taxon>Eubacteriales</taxon>
        <taxon>Clostridiales Family XVII. Incertae Sedis</taxon>
        <taxon>Sulfobacillus</taxon>
    </lineage>
</organism>
<reference evidence="2 3" key="1">
    <citation type="journal article" date="2014" name="BMC Genomics">
        <title>Comparison of environmental and isolate Sulfobacillus genomes reveals diverse carbon, sulfur, nitrogen, and hydrogen metabolisms.</title>
        <authorList>
            <person name="Justice N.B."/>
            <person name="Norman A."/>
            <person name="Brown C.T."/>
            <person name="Singh A."/>
            <person name="Thomas B.C."/>
            <person name="Banfield J.F."/>
        </authorList>
    </citation>
    <scope>NUCLEOTIDE SEQUENCE [LARGE SCALE GENOMIC DNA]</scope>
    <source>
        <strain evidence="2">AMDSBA1</strain>
    </source>
</reference>
<dbReference type="Proteomes" id="UP000242699">
    <property type="component" value="Unassembled WGS sequence"/>
</dbReference>
<dbReference type="Gene3D" id="3.40.50.1820">
    <property type="entry name" value="alpha/beta hydrolase"/>
    <property type="match status" value="1"/>
</dbReference>
<dbReference type="InterPro" id="IPR050471">
    <property type="entry name" value="AB_hydrolase"/>
</dbReference>
<evidence type="ECO:0000313" key="2">
    <source>
        <dbReference type="EMBL" id="PSR30967.1"/>
    </source>
</evidence>